<sequence>MPKTCRSSPLMKLGTVYFSGMQPTDEQEWKEIATQDHKMAEECLATNYLGAKRVTEALIPLLQQSDSPRIVNISSLLGLLKNIPRKSATDALSDMESLTRDGIEKILMEFVDDFRQGRLEANGWPVICSAYSLSKVALNAYTRLLAKELPSFLVNSICPGFIKTDMTFNIGFLSPLEGAESPVFLALLPKTGPSGLFFSRKEVFPF</sequence>
<proteinExistence type="inferred from homology"/>
<evidence type="ECO:0000313" key="5">
    <source>
        <dbReference type="Proteomes" id="UP001345219"/>
    </source>
</evidence>
<dbReference type="PANTHER" id="PTHR43490">
    <property type="entry name" value="(+)-NEOMENTHOL DEHYDROGENASE"/>
    <property type="match status" value="1"/>
</dbReference>
<dbReference type="InterPro" id="IPR002347">
    <property type="entry name" value="SDR_fam"/>
</dbReference>
<protein>
    <submittedName>
        <fullName evidence="4">Uncharacterized protein</fullName>
    </submittedName>
</protein>
<keyword evidence="5" id="KW-1185">Reference proteome</keyword>
<dbReference type="PANTHER" id="PTHR43490:SF91">
    <property type="entry name" value="NAD(P)-BINDING ROSSMANN-FOLD PROTEIN"/>
    <property type="match status" value="1"/>
</dbReference>
<dbReference type="EMBL" id="JAXIOK010000005">
    <property type="protein sequence ID" value="KAK4769789.1"/>
    <property type="molecule type" value="Genomic_DNA"/>
</dbReference>
<dbReference type="PRINTS" id="PR00081">
    <property type="entry name" value="GDHRDH"/>
</dbReference>
<gene>
    <name evidence="4" type="ORF">SAY87_030321</name>
</gene>
<dbReference type="InterPro" id="IPR036291">
    <property type="entry name" value="NAD(P)-bd_dom_sf"/>
</dbReference>
<comment type="caution">
    <text evidence="4">The sequence shown here is derived from an EMBL/GenBank/DDBJ whole genome shotgun (WGS) entry which is preliminary data.</text>
</comment>
<accession>A0AAN7QJR7</accession>
<dbReference type="Gene3D" id="3.40.50.720">
    <property type="entry name" value="NAD(P)-binding Rossmann-like Domain"/>
    <property type="match status" value="1"/>
</dbReference>
<comment type="similarity">
    <text evidence="1">Belongs to the short-chain dehydrogenases/reductases (SDR) family.</text>
</comment>
<evidence type="ECO:0000313" key="4">
    <source>
        <dbReference type="EMBL" id="KAK4769789.1"/>
    </source>
</evidence>
<dbReference type="Pfam" id="PF00106">
    <property type="entry name" value="adh_short"/>
    <property type="match status" value="1"/>
</dbReference>
<organism evidence="4 5">
    <name type="scientific">Trapa incisa</name>
    <dbReference type="NCBI Taxonomy" id="236973"/>
    <lineage>
        <taxon>Eukaryota</taxon>
        <taxon>Viridiplantae</taxon>
        <taxon>Streptophyta</taxon>
        <taxon>Embryophyta</taxon>
        <taxon>Tracheophyta</taxon>
        <taxon>Spermatophyta</taxon>
        <taxon>Magnoliopsida</taxon>
        <taxon>eudicotyledons</taxon>
        <taxon>Gunneridae</taxon>
        <taxon>Pentapetalae</taxon>
        <taxon>rosids</taxon>
        <taxon>malvids</taxon>
        <taxon>Myrtales</taxon>
        <taxon>Lythraceae</taxon>
        <taxon>Trapa</taxon>
    </lineage>
</organism>
<dbReference type="SUPFAM" id="SSF51735">
    <property type="entry name" value="NAD(P)-binding Rossmann-fold domains"/>
    <property type="match status" value="1"/>
</dbReference>
<keyword evidence="2" id="KW-0521">NADP</keyword>
<evidence type="ECO:0000256" key="2">
    <source>
        <dbReference type="ARBA" id="ARBA00022857"/>
    </source>
</evidence>
<dbReference type="GO" id="GO:0016020">
    <property type="term" value="C:membrane"/>
    <property type="evidence" value="ECO:0007669"/>
    <property type="project" value="TreeGrafter"/>
</dbReference>
<keyword evidence="3" id="KW-0560">Oxidoreductase</keyword>
<evidence type="ECO:0000256" key="3">
    <source>
        <dbReference type="ARBA" id="ARBA00023002"/>
    </source>
</evidence>
<dbReference type="AlphaFoldDB" id="A0AAN7QJR7"/>
<reference evidence="4 5" key="1">
    <citation type="journal article" date="2023" name="Hortic Res">
        <title>Pangenome of water caltrop reveals structural variations and asymmetric subgenome divergence after allopolyploidization.</title>
        <authorList>
            <person name="Zhang X."/>
            <person name="Chen Y."/>
            <person name="Wang L."/>
            <person name="Yuan Y."/>
            <person name="Fang M."/>
            <person name="Shi L."/>
            <person name="Lu R."/>
            <person name="Comes H.P."/>
            <person name="Ma Y."/>
            <person name="Chen Y."/>
            <person name="Huang G."/>
            <person name="Zhou Y."/>
            <person name="Zheng Z."/>
            <person name="Qiu Y."/>
        </authorList>
    </citation>
    <scope>NUCLEOTIDE SEQUENCE [LARGE SCALE GENOMIC DNA]</scope>
    <source>
        <tissue evidence="4">Roots</tissue>
    </source>
</reference>
<name>A0AAN7QJR7_9MYRT</name>
<dbReference type="GO" id="GO:0016491">
    <property type="term" value="F:oxidoreductase activity"/>
    <property type="evidence" value="ECO:0007669"/>
    <property type="project" value="UniProtKB-KW"/>
</dbReference>
<dbReference type="Proteomes" id="UP001345219">
    <property type="component" value="Chromosome 24"/>
</dbReference>
<evidence type="ECO:0000256" key="1">
    <source>
        <dbReference type="ARBA" id="ARBA00006484"/>
    </source>
</evidence>